<accession>A0ABR6YAQ5</accession>
<comment type="caution">
    <text evidence="1">The sequence shown here is derived from an EMBL/GenBank/DDBJ whole genome shotgun (WGS) entry which is preliminary data.</text>
</comment>
<protein>
    <recommendedName>
        <fullName evidence="3">DUF4136 domain-containing protein</fullName>
    </recommendedName>
</protein>
<evidence type="ECO:0000313" key="1">
    <source>
        <dbReference type="EMBL" id="MBC3873676.1"/>
    </source>
</evidence>
<dbReference type="RefSeq" id="WP_186941714.1">
    <property type="nucleotide sequence ID" value="NZ_JACOGA010000007.1"/>
</dbReference>
<dbReference type="EMBL" id="JACOGA010000007">
    <property type="protein sequence ID" value="MBC3873676.1"/>
    <property type="molecule type" value="Genomic_DNA"/>
</dbReference>
<proteinExistence type="predicted"/>
<dbReference type="PROSITE" id="PS51257">
    <property type="entry name" value="PROKAR_LIPOPROTEIN"/>
    <property type="match status" value="1"/>
</dbReference>
<organism evidence="1 2">
    <name type="scientific">Undibacterium flavidum</name>
    <dbReference type="NCBI Taxonomy" id="2762297"/>
    <lineage>
        <taxon>Bacteria</taxon>
        <taxon>Pseudomonadati</taxon>
        <taxon>Pseudomonadota</taxon>
        <taxon>Betaproteobacteria</taxon>
        <taxon>Burkholderiales</taxon>
        <taxon>Oxalobacteraceae</taxon>
        <taxon>Undibacterium</taxon>
    </lineage>
</organism>
<reference evidence="1 2" key="1">
    <citation type="submission" date="2020-08" db="EMBL/GenBank/DDBJ databases">
        <title>Novel species isolated from subtropical streams in China.</title>
        <authorList>
            <person name="Lu H."/>
        </authorList>
    </citation>
    <scope>NUCLEOTIDE SEQUENCE [LARGE SCALE GENOMIC DNA]</scope>
    <source>
        <strain evidence="1 2">LX15W</strain>
    </source>
</reference>
<dbReference type="Proteomes" id="UP000624279">
    <property type="component" value="Unassembled WGS sequence"/>
</dbReference>
<keyword evidence="2" id="KW-1185">Reference proteome</keyword>
<name>A0ABR6YAQ5_9BURK</name>
<evidence type="ECO:0008006" key="3">
    <source>
        <dbReference type="Google" id="ProtNLM"/>
    </source>
</evidence>
<sequence>MKTVRVNRFVSAVAALALIVGTGGCATVYQKSEFSGMDGYSSKVISDDTVEIQYMVSQPWNFSKVLNFSLYRAAEMATERGYFSFKLLVLKEYSVGTSKIAKCTVQFIDPPAAERILPETADQLATYDLVGLGVFKPGDAFVASELKRMIDVKLIDVKK</sequence>
<dbReference type="NCBIfam" id="NF047637">
    <property type="entry name" value="lipo_CC0125"/>
    <property type="match status" value="1"/>
</dbReference>
<evidence type="ECO:0000313" key="2">
    <source>
        <dbReference type="Proteomes" id="UP000624279"/>
    </source>
</evidence>
<gene>
    <name evidence="1" type="ORF">H8K55_08755</name>
</gene>